<accession>A0AA88L7H1</accession>
<organism evidence="2 3">
    <name type="scientific">Artemia franciscana</name>
    <name type="common">Brine shrimp</name>
    <name type="synonym">Artemia sanfranciscana</name>
    <dbReference type="NCBI Taxonomy" id="6661"/>
    <lineage>
        <taxon>Eukaryota</taxon>
        <taxon>Metazoa</taxon>
        <taxon>Ecdysozoa</taxon>
        <taxon>Arthropoda</taxon>
        <taxon>Crustacea</taxon>
        <taxon>Branchiopoda</taxon>
        <taxon>Anostraca</taxon>
        <taxon>Artemiidae</taxon>
        <taxon>Artemia</taxon>
    </lineage>
</organism>
<name>A0AA88L7H1_ARTSF</name>
<feature type="region of interest" description="Disordered" evidence="1">
    <location>
        <begin position="43"/>
        <end position="67"/>
    </location>
</feature>
<dbReference type="EMBL" id="JAVRJZ010000006">
    <property type="protein sequence ID" value="KAK2721258.1"/>
    <property type="molecule type" value="Genomic_DNA"/>
</dbReference>
<dbReference type="AlphaFoldDB" id="A0AA88L7H1"/>
<dbReference type="Proteomes" id="UP001187531">
    <property type="component" value="Unassembled WGS sequence"/>
</dbReference>
<reference evidence="2" key="1">
    <citation type="submission" date="2023-07" db="EMBL/GenBank/DDBJ databases">
        <title>Chromosome-level genome assembly of Artemia franciscana.</title>
        <authorList>
            <person name="Jo E."/>
        </authorList>
    </citation>
    <scope>NUCLEOTIDE SEQUENCE</scope>
    <source>
        <tissue evidence="2">Whole body</tissue>
    </source>
</reference>
<keyword evidence="3" id="KW-1185">Reference proteome</keyword>
<evidence type="ECO:0000313" key="3">
    <source>
        <dbReference type="Proteomes" id="UP001187531"/>
    </source>
</evidence>
<protein>
    <submittedName>
        <fullName evidence="2">Uncharacterized protein</fullName>
    </submittedName>
</protein>
<comment type="caution">
    <text evidence="2">The sequence shown here is derived from an EMBL/GenBank/DDBJ whole genome shotgun (WGS) entry which is preliminary data.</text>
</comment>
<gene>
    <name evidence="2" type="ORF">QYM36_003512</name>
</gene>
<proteinExistence type="predicted"/>
<evidence type="ECO:0000256" key="1">
    <source>
        <dbReference type="SAM" id="MobiDB-lite"/>
    </source>
</evidence>
<sequence length="104" mass="12170">MQKLLNSNEIFLHNRVDDQLNFDLVDEAAKSCEFEQKAIPNKQHEPVKYEKKNIFSENEEPSRVDTNHVPRMILEHIMNAVIARERARKLNAGNVPYEQHGTEE</sequence>
<evidence type="ECO:0000313" key="2">
    <source>
        <dbReference type="EMBL" id="KAK2721258.1"/>
    </source>
</evidence>